<sequence>MSDRTITFKGEPCHGGKKSKERLIVLLCSNADCSEKFPPLVIGRSKKLRCLKNVKKIPCDYTSNETVWMTWHIFLDFLHKFNRKMEKRKVLLFMEQCPAHPQDLPTFNNTEVVFFSCELHKQDSTFGSAYHSLCETALQKNFNPSTSASSETKHAMKDELKQVTVLDAIHMLRSSWRNITEKYIKSCFKKAGFSFPAQNECEEPENESENDINEEDLHTVSGELATCTFNEFVDADENLITA</sequence>
<protein>
    <submittedName>
        <fullName evidence="2">Tigger transposable element-derived protein 6</fullName>
    </submittedName>
</protein>
<dbReference type="PANTHER" id="PTHR19303">
    <property type="entry name" value="TRANSPOSON"/>
    <property type="match status" value="1"/>
</dbReference>
<evidence type="ECO:0000259" key="1">
    <source>
        <dbReference type="Pfam" id="PF03184"/>
    </source>
</evidence>
<reference evidence="2 3" key="1">
    <citation type="journal article" date="2019" name="Sci. Rep.">
        <title>Orb-weaving spider Araneus ventricosus genome elucidates the spidroin gene catalogue.</title>
        <authorList>
            <person name="Kono N."/>
            <person name="Nakamura H."/>
            <person name="Ohtoshi R."/>
            <person name="Moran D.A.P."/>
            <person name="Shinohara A."/>
            <person name="Yoshida Y."/>
            <person name="Fujiwara M."/>
            <person name="Mori M."/>
            <person name="Tomita M."/>
            <person name="Arakawa K."/>
        </authorList>
    </citation>
    <scope>NUCLEOTIDE SEQUENCE [LARGE SCALE GENOMIC DNA]</scope>
</reference>
<dbReference type="AlphaFoldDB" id="A0A4Y2LHB7"/>
<dbReference type="OrthoDB" id="6434885at2759"/>
<dbReference type="Proteomes" id="UP000499080">
    <property type="component" value="Unassembled WGS sequence"/>
</dbReference>
<accession>A0A4Y2LHB7</accession>
<dbReference type="GO" id="GO:0003677">
    <property type="term" value="F:DNA binding"/>
    <property type="evidence" value="ECO:0007669"/>
    <property type="project" value="TreeGrafter"/>
</dbReference>
<name>A0A4Y2LHB7_ARAVE</name>
<dbReference type="EMBL" id="BGPR01118665">
    <property type="protein sequence ID" value="GBN13550.1"/>
    <property type="molecule type" value="Genomic_DNA"/>
</dbReference>
<dbReference type="GO" id="GO:0005634">
    <property type="term" value="C:nucleus"/>
    <property type="evidence" value="ECO:0007669"/>
    <property type="project" value="TreeGrafter"/>
</dbReference>
<feature type="domain" description="DDE-1" evidence="1">
    <location>
        <begin position="20"/>
        <end position="188"/>
    </location>
</feature>
<keyword evidence="3" id="KW-1185">Reference proteome</keyword>
<dbReference type="InterPro" id="IPR004875">
    <property type="entry name" value="DDE_SF_endonuclease_dom"/>
</dbReference>
<organism evidence="2 3">
    <name type="scientific">Araneus ventricosus</name>
    <name type="common">Orbweaver spider</name>
    <name type="synonym">Epeira ventricosa</name>
    <dbReference type="NCBI Taxonomy" id="182803"/>
    <lineage>
        <taxon>Eukaryota</taxon>
        <taxon>Metazoa</taxon>
        <taxon>Ecdysozoa</taxon>
        <taxon>Arthropoda</taxon>
        <taxon>Chelicerata</taxon>
        <taxon>Arachnida</taxon>
        <taxon>Araneae</taxon>
        <taxon>Araneomorphae</taxon>
        <taxon>Entelegynae</taxon>
        <taxon>Araneoidea</taxon>
        <taxon>Araneidae</taxon>
        <taxon>Araneus</taxon>
    </lineage>
</organism>
<dbReference type="PANTHER" id="PTHR19303:SF73">
    <property type="entry name" value="PROTEIN PDC2"/>
    <property type="match status" value="1"/>
</dbReference>
<dbReference type="InterPro" id="IPR050863">
    <property type="entry name" value="CenT-Element_Derived"/>
</dbReference>
<comment type="caution">
    <text evidence="2">The sequence shown here is derived from an EMBL/GenBank/DDBJ whole genome shotgun (WGS) entry which is preliminary data.</text>
</comment>
<proteinExistence type="predicted"/>
<dbReference type="Pfam" id="PF03184">
    <property type="entry name" value="DDE_1"/>
    <property type="match status" value="1"/>
</dbReference>
<gene>
    <name evidence="2" type="primary">TIGD6_41</name>
    <name evidence="2" type="ORF">AVEN_249635_1</name>
</gene>
<evidence type="ECO:0000313" key="3">
    <source>
        <dbReference type="Proteomes" id="UP000499080"/>
    </source>
</evidence>
<evidence type="ECO:0000313" key="2">
    <source>
        <dbReference type="EMBL" id="GBN13550.1"/>
    </source>
</evidence>